<dbReference type="InterPro" id="IPR050486">
    <property type="entry name" value="Mannose-1P_guanyltransferase"/>
</dbReference>
<dbReference type="Pfam" id="PF25087">
    <property type="entry name" value="GMPPB_C"/>
    <property type="match status" value="1"/>
</dbReference>
<dbReference type="PANTHER" id="PTHR22572">
    <property type="entry name" value="SUGAR-1-PHOSPHATE GUANYL TRANSFERASE"/>
    <property type="match status" value="1"/>
</dbReference>
<name>A0A0A9WVN3_LYGHE</name>
<dbReference type="SUPFAM" id="SSF51161">
    <property type="entry name" value="Trimeric LpxA-like enzymes"/>
    <property type="match status" value="1"/>
</dbReference>
<sequence length="128" mass="13825">MAKDSQLCAFALEGFWQDIGQPRDFVDGIGMFLNALSASDRHNTDALYHEKKARSESQHFTIIGSVMIDPTAKVGHGCVIGPNVTIGANCHIAPSCRISNTAIFNNCTIDTGAYIDHSIIGWSSKVGR</sequence>
<evidence type="ECO:0000313" key="2">
    <source>
        <dbReference type="EMBL" id="JAG08915.1"/>
    </source>
</evidence>
<dbReference type="AlphaFoldDB" id="A0A0A9WVN3"/>
<organism evidence="2">
    <name type="scientific">Lygus hesperus</name>
    <name type="common">Western plant bug</name>
    <dbReference type="NCBI Taxonomy" id="30085"/>
    <lineage>
        <taxon>Eukaryota</taxon>
        <taxon>Metazoa</taxon>
        <taxon>Ecdysozoa</taxon>
        <taxon>Arthropoda</taxon>
        <taxon>Hexapoda</taxon>
        <taxon>Insecta</taxon>
        <taxon>Pterygota</taxon>
        <taxon>Neoptera</taxon>
        <taxon>Paraneoptera</taxon>
        <taxon>Hemiptera</taxon>
        <taxon>Heteroptera</taxon>
        <taxon>Panheteroptera</taxon>
        <taxon>Cimicomorpha</taxon>
        <taxon>Miridae</taxon>
        <taxon>Mirini</taxon>
        <taxon>Lygus</taxon>
    </lineage>
</organism>
<reference evidence="2" key="2">
    <citation type="submission" date="2014-07" db="EMBL/GenBank/DDBJ databases">
        <authorList>
            <person name="Hull J."/>
        </authorList>
    </citation>
    <scope>NUCLEOTIDE SEQUENCE</scope>
</reference>
<keyword evidence="2" id="KW-0808">Transferase</keyword>
<protein>
    <submittedName>
        <fullName evidence="2">Mannose-1-phosphate guanyltransferase beta</fullName>
    </submittedName>
</protein>
<dbReference type="Gene3D" id="2.160.10.10">
    <property type="entry name" value="Hexapeptide repeat proteins"/>
    <property type="match status" value="1"/>
</dbReference>
<dbReference type="EMBL" id="GBHO01034689">
    <property type="protein sequence ID" value="JAG08915.1"/>
    <property type="molecule type" value="Transcribed_RNA"/>
</dbReference>
<gene>
    <name evidence="2" type="primary">gmppB</name>
    <name evidence="2" type="ORF">CM83_25313</name>
</gene>
<proteinExistence type="predicted"/>
<dbReference type="SUPFAM" id="SSF53448">
    <property type="entry name" value="Nucleotide-diphospho-sugar transferases"/>
    <property type="match status" value="1"/>
</dbReference>
<evidence type="ECO:0000259" key="1">
    <source>
        <dbReference type="Pfam" id="PF25087"/>
    </source>
</evidence>
<dbReference type="GO" id="GO:0016740">
    <property type="term" value="F:transferase activity"/>
    <property type="evidence" value="ECO:0007669"/>
    <property type="project" value="UniProtKB-KW"/>
</dbReference>
<reference evidence="2" key="1">
    <citation type="journal article" date="2014" name="PLoS ONE">
        <title>Transcriptome-Based Identification of ABC Transporters in the Western Tarnished Plant Bug Lygus hesperus.</title>
        <authorList>
            <person name="Hull J.J."/>
            <person name="Chaney K."/>
            <person name="Geib S.M."/>
            <person name="Fabrick J.A."/>
            <person name="Brent C.S."/>
            <person name="Walsh D."/>
            <person name="Lavine L.C."/>
        </authorList>
    </citation>
    <scope>NUCLEOTIDE SEQUENCE</scope>
</reference>
<feature type="domain" description="Mannose-1-phosphate guanyltransferase C-terminal" evidence="1">
    <location>
        <begin position="62"/>
        <end position="128"/>
    </location>
</feature>
<dbReference type="InterPro" id="IPR056729">
    <property type="entry name" value="GMPPB_C"/>
</dbReference>
<accession>A0A0A9WVN3</accession>
<dbReference type="InterPro" id="IPR029044">
    <property type="entry name" value="Nucleotide-diphossugar_trans"/>
</dbReference>
<dbReference type="InterPro" id="IPR011004">
    <property type="entry name" value="Trimer_LpxA-like_sf"/>
</dbReference>